<dbReference type="Proteomes" id="UP000781932">
    <property type="component" value="Unassembled WGS sequence"/>
</dbReference>
<dbReference type="Gene3D" id="3.90.550.10">
    <property type="entry name" value="Spore Coat Polysaccharide Biosynthesis Protein SpsA, Chain A"/>
    <property type="match status" value="1"/>
</dbReference>
<dbReference type="RefSeq" id="XP_038746977.1">
    <property type="nucleotide sequence ID" value="XM_038887935.1"/>
</dbReference>
<name>A0A9P6LLU2_9PEZI</name>
<evidence type="ECO:0000256" key="1">
    <source>
        <dbReference type="ARBA" id="ARBA00004370"/>
    </source>
</evidence>
<dbReference type="OrthoDB" id="2849215at2759"/>
<proteinExistence type="predicted"/>
<keyword evidence="3" id="KW-0808">Transferase</keyword>
<organism evidence="8 9">
    <name type="scientific">Colletotrichum karsti</name>
    <dbReference type="NCBI Taxonomy" id="1095194"/>
    <lineage>
        <taxon>Eukaryota</taxon>
        <taxon>Fungi</taxon>
        <taxon>Dikarya</taxon>
        <taxon>Ascomycota</taxon>
        <taxon>Pezizomycotina</taxon>
        <taxon>Sordariomycetes</taxon>
        <taxon>Hypocreomycetidae</taxon>
        <taxon>Glomerellales</taxon>
        <taxon>Glomerellaceae</taxon>
        <taxon>Colletotrichum</taxon>
        <taxon>Colletotrichum boninense species complex</taxon>
    </lineage>
</organism>
<comment type="caution">
    <text evidence="8">The sequence shown here is derived from an EMBL/GenBank/DDBJ whole genome shotgun (WGS) entry which is preliminary data.</text>
</comment>
<dbReference type="InterPro" id="IPR029044">
    <property type="entry name" value="Nucleotide-diphossugar_trans"/>
</dbReference>
<keyword evidence="5" id="KW-1133">Transmembrane helix</keyword>
<dbReference type="PANTHER" id="PTHR47844:SF1">
    <property type="entry name" value="EXOSTOSIN-LIKE 2"/>
    <property type="match status" value="1"/>
</dbReference>
<keyword evidence="9" id="KW-1185">Reference proteome</keyword>
<dbReference type="Pfam" id="PF13641">
    <property type="entry name" value="Glyco_tranf_2_3"/>
    <property type="match status" value="1"/>
</dbReference>
<evidence type="ECO:0000256" key="3">
    <source>
        <dbReference type="ARBA" id="ARBA00022679"/>
    </source>
</evidence>
<gene>
    <name evidence="8" type="ORF">CkaCkLH20_05216</name>
</gene>
<keyword evidence="6" id="KW-0472">Membrane</keyword>
<dbReference type="GeneID" id="62161009"/>
<reference evidence="8" key="1">
    <citation type="submission" date="2020-03" db="EMBL/GenBank/DDBJ databases">
        <authorList>
            <person name="He L."/>
        </authorList>
    </citation>
    <scope>NUCLEOTIDE SEQUENCE</scope>
    <source>
        <strain evidence="8">CkLH20</strain>
    </source>
</reference>
<accession>A0A9P6LLU2</accession>
<dbReference type="GO" id="GO:0016757">
    <property type="term" value="F:glycosyltransferase activity"/>
    <property type="evidence" value="ECO:0007669"/>
    <property type="project" value="UniProtKB-KW"/>
</dbReference>
<evidence type="ECO:0000313" key="8">
    <source>
        <dbReference type="EMBL" id="KAF9877516.1"/>
    </source>
</evidence>
<keyword evidence="4" id="KW-0812">Transmembrane</keyword>
<comment type="subcellular location">
    <subcellularLocation>
        <location evidence="1">Membrane</location>
    </subcellularLocation>
</comment>
<dbReference type="GO" id="GO:0016020">
    <property type="term" value="C:membrane"/>
    <property type="evidence" value="ECO:0007669"/>
    <property type="project" value="UniProtKB-SubCell"/>
</dbReference>
<dbReference type="SUPFAM" id="SSF53448">
    <property type="entry name" value="Nucleotide-diphospho-sugar transferases"/>
    <property type="match status" value="1"/>
</dbReference>
<evidence type="ECO:0000313" key="9">
    <source>
        <dbReference type="Proteomes" id="UP000781932"/>
    </source>
</evidence>
<sequence length="305" mass="34404">MITAATAAIGAFWGWYFYDEYLTARLAKKAKPVPLPRKPTYKTGDVSIVVATINTPDTFTDSLRLWLANLPKEIIIVTIERDLQRVVDLVQPVIAEGDNRITVLTADYASKRAQMVVGIEQAKGKILACVDDDAFWSYASLEHLIAPFEDPKVGGAVGKQSAHIPRKRRDPTVITPWEVASIKSLDNQNNNQAVRFAADGSVFCLVGRTMMVRADIAKDPKFTHAIKNEFLNGKRLNSGDDVFLTRWLLRKGWKMSIQNAPEAEITTEVMRDSTLVLQMFRWQRSAFQSFWKTLFVEPGISKIWK</sequence>
<protein>
    <recommendedName>
        <fullName evidence="10">Glycosyltransferase family 2</fullName>
    </recommendedName>
</protein>
<keyword evidence="7" id="KW-0325">Glycoprotein</keyword>
<dbReference type="PANTHER" id="PTHR47844">
    <property type="entry name" value="SYNTHASE CPS1, PUTATIVE (AFU_ORTHOLOGUE AFUA_7G02500)-RELATED"/>
    <property type="match status" value="1"/>
</dbReference>
<evidence type="ECO:0000256" key="5">
    <source>
        <dbReference type="ARBA" id="ARBA00022989"/>
    </source>
</evidence>
<evidence type="ECO:0008006" key="10">
    <source>
        <dbReference type="Google" id="ProtNLM"/>
    </source>
</evidence>
<dbReference type="AlphaFoldDB" id="A0A9P6LLU2"/>
<keyword evidence="2" id="KW-0328">Glycosyltransferase</keyword>
<evidence type="ECO:0000256" key="6">
    <source>
        <dbReference type="ARBA" id="ARBA00023136"/>
    </source>
</evidence>
<evidence type="ECO:0000256" key="4">
    <source>
        <dbReference type="ARBA" id="ARBA00022692"/>
    </source>
</evidence>
<dbReference type="EMBL" id="JAATWM020000014">
    <property type="protein sequence ID" value="KAF9877516.1"/>
    <property type="molecule type" value="Genomic_DNA"/>
</dbReference>
<dbReference type="InterPro" id="IPR052427">
    <property type="entry name" value="Glycosyltrans_GT2/GT47"/>
</dbReference>
<reference evidence="8" key="2">
    <citation type="submission" date="2020-11" db="EMBL/GenBank/DDBJ databases">
        <title>Whole genome sequencing of Colletotrichum sp.</title>
        <authorList>
            <person name="Li H."/>
        </authorList>
    </citation>
    <scope>NUCLEOTIDE SEQUENCE</scope>
    <source>
        <strain evidence="8">CkLH20</strain>
    </source>
</reference>
<evidence type="ECO:0000256" key="2">
    <source>
        <dbReference type="ARBA" id="ARBA00022676"/>
    </source>
</evidence>
<evidence type="ECO:0000256" key="7">
    <source>
        <dbReference type="ARBA" id="ARBA00023180"/>
    </source>
</evidence>